<dbReference type="RefSeq" id="XP_044360934.1">
    <property type="nucleotide sequence ID" value="XM_044504999.1"/>
</dbReference>
<sequence length="150" mass="15665">MASTEELPSFRTPGSVPFKWELQPGIPKPLACHAAAATAPPSSLAPLQLPPRLALPPGASARAASSGGARWTCPASTSARWTFAGVSSAALLSPPSTETAAATAPRHRRSMSARFATSLTLPFTRPRRRGRSREDADVAFAALYGDSIVQ</sequence>
<evidence type="ECO:0000313" key="1">
    <source>
        <dbReference type="EnsemblPlants" id="TraesCS4A02G351500.1.cds1"/>
    </source>
</evidence>
<dbReference type="GeneID" id="123082734"/>
<keyword evidence="2" id="KW-1185">Reference proteome</keyword>
<dbReference type="Gramene" id="TraesCAD_scaffold_016109_01G000300.1">
    <property type="protein sequence ID" value="TraesCAD_scaffold_016109_01G000300.1"/>
    <property type="gene ID" value="TraesCAD_scaffold_016109_01G000300"/>
</dbReference>
<gene>
    <name evidence="1" type="primary">LOC123082734</name>
</gene>
<dbReference type="InterPro" id="IPR007789">
    <property type="entry name" value="DUF688"/>
</dbReference>
<dbReference type="EnsemblPlants" id="TraesCS4A02G351500.1">
    <property type="protein sequence ID" value="TraesCS4A02G351500.1.cds1"/>
    <property type="gene ID" value="TraesCS4A02G351500"/>
</dbReference>
<dbReference type="Gramene" id="TraesCLE_scaffold_039567_01G000100.1">
    <property type="protein sequence ID" value="TraesCLE_scaffold_039567_01G000100.1"/>
    <property type="gene ID" value="TraesCLE_scaffold_039567_01G000100"/>
</dbReference>
<dbReference type="Gramene" id="TraesLDM4A03G02164160.1">
    <property type="protein sequence ID" value="TraesLDM4A03G02164160.1.CDS1"/>
    <property type="gene ID" value="TraesLDM4A03G02164160"/>
</dbReference>
<name>A0A3B6I2M7_WHEAT</name>
<dbReference type="Gramene" id="TraesROB_scaffold_043221_01G000600.1">
    <property type="protein sequence ID" value="TraesROB_scaffold_043221_01G000600.1"/>
    <property type="gene ID" value="TraesROB_scaffold_043221_01G000600"/>
</dbReference>
<evidence type="ECO:0000313" key="2">
    <source>
        <dbReference type="Proteomes" id="UP000019116"/>
    </source>
</evidence>
<dbReference type="Gramene" id="TraesJAG4A03G02166720.1">
    <property type="protein sequence ID" value="TraesJAG4A03G02166720.1.CDS1"/>
    <property type="gene ID" value="TraesJAG4A03G02166720"/>
</dbReference>
<dbReference type="Gramene" id="TraesPARA_EIv1.0_1222450.1">
    <property type="protein sequence ID" value="TraesPARA_EIv1.0_1222450.1.CDS1"/>
    <property type="gene ID" value="TraesPARA_EIv1.0_1222450"/>
</dbReference>
<dbReference type="Gramene" id="TraesRN4A0100897500.1">
    <property type="protein sequence ID" value="TraesRN4A0100897500.1"/>
    <property type="gene ID" value="TraesRN4A0100897500"/>
</dbReference>
<organism evidence="1">
    <name type="scientific">Triticum aestivum</name>
    <name type="common">Wheat</name>
    <dbReference type="NCBI Taxonomy" id="4565"/>
    <lineage>
        <taxon>Eukaryota</taxon>
        <taxon>Viridiplantae</taxon>
        <taxon>Streptophyta</taxon>
        <taxon>Embryophyta</taxon>
        <taxon>Tracheophyta</taxon>
        <taxon>Spermatophyta</taxon>
        <taxon>Magnoliopsida</taxon>
        <taxon>Liliopsida</taxon>
        <taxon>Poales</taxon>
        <taxon>Poaceae</taxon>
        <taxon>BOP clade</taxon>
        <taxon>Pooideae</taxon>
        <taxon>Triticodae</taxon>
        <taxon>Triticeae</taxon>
        <taxon>Triticinae</taxon>
        <taxon>Triticum</taxon>
    </lineage>
</organism>
<dbReference type="Gramene" id="TraesSTA4A03G02162760.1">
    <property type="protein sequence ID" value="TraesSTA4A03G02162760.1.CDS1"/>
    <property type="gene ID" value="TraesSTA4A03G02162760"/>
</dbReference>
<dbReference type="Gramene" id="TraesNOR4A03G02187760.1">
    <property type="protein sequence ID" value="TraesNOR4A03G02187760.1.CDS1"/>
    <property type="gene ID" value="TraesNOR4A03G02187760"/>
</dbReference>
<dbReference type="OMA" id="CACASIE"/>
<reference evidence="1" key="2">
    <citation type="submission" date="2018-10" db="UniProtKB">
        <authorList>
            <consortium name="EnsemblPlants"/>
        </authorList>
    </citation>
    <scope>IDENTIFICATION</scope>
</reference>
<dbReference type="Gramene" id="TraesMAC4A03G02163980.1">
    <property type="protein sequence ID" value="TraesMAC4A03G02163980.1.CDS1"/>
    <property type="gene ID" value="TraesMAC4A03G02163980"/>
</dbReference>
<protein>
    <submittedName>
        <fullName evidence="1">Uncharacterized protein</fullName>
    </submittedName>
</protein>
<dbReference type="OrthoDB" id="685203at2759"/>
<dbReference type="Gramene" id="TraesJUL4A03G02185490.1">
    <property type="protein sequence ID" value="TraesJUL4A03G02185490.1.CDS1"/>
    <property type="gene ID" value="TraesJUL4A03G02185490"/>
</dbReference>
<dbReference type="Gramene" id="TraesARI4A03G02203630.1">
    <property type="protein sequence ID" value="TraesARI4A03G02203630.1.CDS1"/>
    <property type="gene ID" value="TraesARI4A03G02203630"/>
</dbReference>
<reference evidence="1" key="1">
    <citation type="submission" date="2018-08" db="EMBL/GenBank/DDBJ databases">
        <authorList>
            <person name="Rossello M."/>
        </authorList>
    </citation>
    <scope>NUCLEOTIDE SEQUENCE [LARGE SCALE GENOMIC DNA]</scope>
    <source>
        <strain evidence="1">cv. Chinese Spring</strain>
    </source>
</reference>
<accession>A0A3B6I2M7</accession>
<dbReference type="Gramene" id="TraesSYM4A03G02192780.1">
    <property type="protein sequence ID" value="TraesSYM4A03G02192780.1.CDS1"/>
    <property type="gene ID" value="TraesSYM4A03G02192780"/>
</dbReference>
<dbReference type="Pfam" id="PF05097">
    <property type="entry name" value="DUF688"/>
    <property type="match status" value="1"/>
</dbReference>
<proteinExistence type="predicted"/>
<dbReference type="Proteomes" id="UP000019116">
    <property type="component" value="Chromosome 4A"/>
</dbReference>
<dbReference type="PANTHER" id="PTHR35466:SF4">
    <property type="entry name" value="EXPRESSED PROTEIN"/>
    <property type="match status" value="1"/>
</dbReference>
<dbReference type="Gramene" id="TraesWEE_scaffold_026797_01G000500.1">
    <property type="protein sequence ID" value="TraesWEE_scaffold_026797_01G000500.1"/>
    <property type="gene ID" value="TraesWEE_scaffold_026797_01G000500"/>
</dbReference>
<dbReference type="PANTHER" id="PTHR35466">
    <property type="entry name" value="SERINE/ARGININE REPETITIVE MATRIX PROTEIN 1"/>
    <property type="match status" value="1"/>
</dbReference>
<dbReference type="Gramene" id="TraesCS4A02G351500.1">
    <property type="protein sequence ID" value="TraesCS4A02G351500.1.cds1"/>
    <property type="gene ID" value="TraesCS4A02G351500"/>
</dbReference>
<dbReference type="AlphaFoldDB" id="A0A3B6I2M7"/>
<dbReference type="Gramene" id="TraesCS4A03G0870100.1">
    <property type="protein sequence ID" value="TraesCS4A03G0870100.1.CDS1"/>
    <property type="gene ID" value="TraesCS4A03G0870100"/>
</dbReference>
<dbReference type="Gramene" id="TraesLAC4A03G02116610.1">
    <property type="protein sequence ID" value="TraesLAC4A03G02116610.1.CDS1"/>
    <property type="gene ID" value="TraesLAC4A03G02116610"/>
</dbReference>